<name>A0ABP8T9P5_9ACTN</name>
<evidence type="ECO:0000313" key="2">
    <source>
        <dbReference type="EMBL" id="GAA4601840.1"/>
    </source>
</evidence>
<reference evidence="3" key="1">
    <citation type="journal article" date="2019" name="Int. J. Syst. Evol. Microbiol.">
        <title>The Global Catalogue of Microorganisms (GCM) 10K type strain sequencing project: providing services to taxonomists for standard genome sequencing and annotation.</title>
        <authorList>
            <consortium name="The Broad Institute Genomics Platform"/>
            <consortium name="The Broad Institute Genome Sequencing Center for Infectious Disease"/>
            <person name="Wu L."/>
            <person name="Ma J."/>
        </authorList>
    </citation>
    <scope>NUCLEOTIDE SEQUENCE [LARGE SCALE GENOMIC DNA]</scope>
    <source>
        <strain evidence="3">JCM 17938</strain>
    </source>
</reference>
<evidence type="ECO:0000313" key="3">
    <source>
        <dbReference type="Proteomes" id="UP001500212"/>
    </source>
</evidence>
<proteinExistence type="predicted"/>
<protein>
    <recommendedName>
        <fullName evidence="4">Secreted protein</fullName>
    </recommendedName>
</protein>
<dbReference type="Proteomes" id="UP001500212">
    <property type="component" value="Unassembled WGS sequence"/>
</dbReference>
<keyword evidence="3" id="KW-1185">Reference proteome</keyword>
<evidence type="ECO:0008006" key="4">
    <source>
        <dbReference type="Google" id="ProtNLM"/>
    </source>
</evidence>
<feature type="chain" id="PRO_5046848234" description="Secreted protein" evidence="1">
    <location>
        <begin position="27"/>
        <end position="131"/>
    </location>
</feature>
<sequence length="131" mass="13247">MLLSARIAIASAVGAATLTGPGTAHAASSFTCSSVLGNGGIVATVCTDILSGQVRGRLTPLAGGVTVDSLTLYECNAAETSCTTLAETTTLTTPSFAATTGKHYETCAFFHVRETPTQVVHYTGCSPFAVA</sequence>
<gene>
    <name evidence="2" type="ORF">GCM10023195_05040</name>
</gene>
<dbReference type="EMBL" id="BAABHJ010000002">
    <property type="protein sequence ID" value="GAA4601840.1"/>
    <property type="molecule type" value="Genomic_DNA"/>
</dbReference>
<organism evidence="2 3">
    <name type="scientific">Actinoallomurus liliacearum</name>
    <dbReference type="NCBI Taxonomy" id="1080073"/>
    <lineage>
        <taxon>Bacteria</taxon>
        <taxon>Bacillati</taxon>
        <taxon>Actinomycetota</taxon>
        <taxon>Actinomycetes</taxon>
        <taxon>Streptosporangiales</taxon>
        <taxon>Thermomonosporaceae</taxon>
        <taxon>Actinoallomurus</taxon>
    </lineage>
</organism>
<accession>A0ABP8T9P5</accession>
<evidence type="ECO:0000256" key="1">
    <source>
        <dbReference type="SAM" id="SignalP"/>
    </source>
</evidence>
<comment type="caution">
    <text evidence="2">The sequence shown here is derived from an EMBL/GenBank/DDBJ whole genome shotgun (WGS) entry which is preliminary data.</text>
</comment>
<dbReference type="RefSeq" id="WP_345347517.1">
    <property type="nucleotide sequence ID" value="NZ_BAABHJ010000002.1"/>
</dbReference>
<feature type="signal peptide" evidence="1">
    <location>
        <begin position="1"/>
        <end position="26"/>
    </location>
</feature>
<keyword evidence="1" id="KW-0732">Signal</keyword>